<sequence>MSLYQTALNIVPMAFFLSFGHCLGMCGGFVMAYSVKLAKKSKFEAFYYSLSFHISRVFAYVLLGFIAGYFGSIFAFSSQIMGYVKFAIGLFLVVLGVALIKRGELLKFIENDKIWKKFFAKPTKFAMQESSFGSFVLLGFLNGFLPCGVVYTFLAMAIMSGSAIKGAFIMVIFGISTIPSMLGLSFVTNLLNLKLKQIMLYISAILIIAFGIYNAYLGFEATNG</sequence>
<dbReference type="InterPro" id="IPR039447">
    <property type="entry name" value="UreH-like_TM_dom"/>
</dbReference>
<keyword evidence="4" id="KW-1185">Reference proteome</keyword>
<feature type="transmembrane region" description="Helical" evidence="1">
    <location>
        <begin position="82"/>
        <end position="100"/>
    </location>
</feature>
<evidence type="ECO:0000313" key="3">
    <source>
        <dbReference type="EMBL" id="CZE47742.1"/>
    </source>
</evidence>
<evidence type="ECO:0000259" key="2">
    <source>
        <dbReference type="Pfam" id="PF13386"/>
    </source>
</evidence>
<keyword evidence="1" id="KW-1133">Transmembrane helix</keyword>
<feature type="transmembrane region" description="Helical" evidence="1">
    <location>
        <begin position="12"/>
        <end position="36"/>
    </location>
</feature>
<dbReference type="AlphaFoldDB" id="A0A128EH74"/>
<feature type="transmembrane region" description="Helical" evidence="1">
    <location>
        <begin position="167"/>
        <end position="191"/>
    </location>
</feature>
<proteinExistence type="predicted"/>
<evidence type="ECO:0000313" key="4">
    <source>
        <dbReference type="Proteomes" id="UP000069632"/>
    </source>
</evidence>
<keyword evidence="1" id="KW-0812">Transmembrane</keyword>
<protein>
    <submittedName>
        <fullName evidence="3">Integral membrane protein</fullName>
    </submittedName>
</protein>
<dbReference type="EMBL" id="FIZP01000004">
    <property type="protein sequence ID" value="CZE47742.1"/>
    <property type="molecule type" value="Genomic_DNA"/>
</dbReference>
<evidence type="ECO:0000256" key="1">
    <source>
        <dbReference type="SAM" id="Phobius"/>
    </source>
</evidence>
<gene>
    <name evidence="3" type="ORF">ERS672216_01041</name>
</gene>
<feature type="transmembrane region" description="Helical" evidence="1">
    <location>
        <begin position="198"/>
        <end position="219"/>
    </location>
</feature>
<feature type="transmembrane region" description="Helical" evidence="1">
    <location>
        <begin position="57"/>
        <end position="76"/>
    </location>
</feature>
<dbReference type="Proteomes" id="UP000069632">
    <property type="component" value="Unassembled WGS sequence"/>
</dbReference>
<feature type="domain" description="Urease accessory protein UreH-like transmembrane" evidence="2">
    <location>
        <begin position="13"/>
        <end position="213"/>
    </location>
</feature>
<dbReference type="Pfam" id="PF13386">
    <property type="entry name" value="DsbD_2"/>
    <property type="match status" value="1"/>
</dbReference>
<organism evidence="3 4">
    <name type="scientific">Campylobacter geochelonis</name>
    <dbReference type="NCBI Taxonomy" id="1780362"/>
    <lineage>
        <taxon>Bacteria</taxon>
        <taxon>Pseudomonadati</taxon>
        <taxon>Campylobacterota</taxon>
        <taxon>Epsilonproteobacteria</taxon>
        <taxon>Campylobacterales</taxon>
        <taxon>Campylobacteraceae</taxon>
        <taxon>Campylobacter</taxon>
    </lineage>
</organism>
<dbReference type="RefSeq" id="WP_075493157.1">
    <property type="nucleotide sequence ID" value="NZ_CP053844.1"/>
</dbReference>
<reference evidence="3 4" key="1">
    <citation type="submission" date="2016-02" db="EMBL/GenBank/DDBJ databases">
        <authorList>
            <consortium name="Pathogen Informatics"/>
        </authorList>
    </citation>
    <scope>NUCLEOTIDE SEQUENCE [LARGE SCALE GENOMIC DNA]</scope>
    <source>
        <strain evidence="3 4">RC20</strain>
    </source>
</reference>
<accession>A0A128EH74</accession>
<name>A0A128EH74_9BACT</name>
<dbReference type="PANTHER" id="PTHR42208">
    <property type="entry name" value="HEAVY METAL TRANSPORTER-RELATED"/>
    <property type="match status" value="1"/>
</dbReference>
<feature type="transmembrane region" description="Helical" evidence="1">
    <location>
        <begin position="135"/>
        <end position="161"/>
    </location>
</feature>
<keyword evidence="1" id="KW-0472">Membrane</keyword>
<dbReference type="OrthoDB" id="9798690at2"/>
<dbReference type="PANTHER" id="PTHR42208:SF1">
    <property type="entry name" value="HEAVY METAL TRANSPORTER"/>
    <property type="match status" value="1"/>
</dbReference>